<dbReference type="Proteomes" id="UP000035963">
    <property type="component" value="Unassembled WGS sequence"/>
</dbReference>
<evidence type="ECO:0000313" key="2">
    <source>
        <dbReference type="EMBL" id="KLU22711.1"/>
    </source>
</evidence>
<dbReference type="AlphaFoldDB" id="A0A0J1CQX6"/>
<organism evidence="2 3">
    <name type="scientific">Caballeronia mineralivorans PML1(12)</name>
    <dbReference type="NCBI Taxonomy" id="908627"/>
    <lineage>
        <taxon>Bacteria</taxon>
        <taxon>Pseudomonadati</taxon>
        <taxon>Pseudomonadota</taxon>
        <taxon>Betaproteobacteria</taxon>
        <taxon>Burkholderiales</taxon>
        <taxon>Burkholderiaceae</taxon>
        <taxon>Caballeronia</taxon>
    </lineage>
</organism>
<sequence>MTRNSQKQRTPAEVRAGNKRLGLILLAVAAVFFLAVVVDQYVRSRG</sequence>
<dbReference type="RefSeq" id="WP_047895570.1">
    <property type="nucleotide sequence ID" value="NZ_AEJF01000173.1"/>
</dbReference>
<keyword evidence="1" id="KW-0472">Membrane</keyword>
<name>A0A0J1CQX6_9BURK</name>
<feature type="transmembrane region" description="Helical" evidence="1">
    <location>
        <begin position="21"/>
        <end position="42"/>
    </location>
</feature>
<gene>
    <name evidence="2" type="ORF">EOS_28660</name>
</gene>
<protein>
    <submittedName>
        <fullName evidence="2">Membrane protein</fullName>
    </submittedName>
</protein>
<proteinExistence type="predicted"/>
<accession>A0A0J1CQX6</accession>
<dbReference type="NCBIfam" id="NF038351">
    <property type="entry name" value="cyt_ox_assem_30"/>
    <property type="match status" value="1"/>
</dbReference>
<dbReference type="PATRIC" id="fig|908627.4.peg.6410"/>
<comment type="caution">
    <text evidence="2">The sequence shown here is derived from an EMBL/GenBank/DDBJ whole genome shotgun (WGS) entry which is preliminary data.</text>
</comment>
<keyword evidence="1" id="KW-1133">Transmembrane helix</keyword>
<keyword evidence="3" id="KW-1185">Reference proteome</keyword>
<evidence type="ECO:0000256" key="1">
    <source>
        <dbReference type="SAM" id="Phobius"/>
    </source>
</evidence>
<keyword evidence="1" id="KW-0812">Transmembrane</keyword>
<evidence type="ECO:0000313" key="3">
    <source>
        <dbReference type="Proteomes" id="UP000035963"/>
    </source>
</evidence>
<dbReference type="EMBL" id="AEJF01000173">
    <property type="protein sequence ID" value="KLU22711.1"/>
    <property type="molecule type" value="Genomic_DNA"/>
</dbReference>
<reference evidence="2 3" key="1">
    <citation type="journal article" date="2015" name="Genome Announc.">
        <title>Draft Genome Sequence of Burkholderia sp. Strain PML1(12), an Ectomycorrhizosphere-Inhabiting Bacterium with Effective Mineral-Weathering Ability.</title>
        <authorList>
            <person name="Uroz S."/>
            <person name="Oger P."/>
        </authorList>
    </citation>
    <scope>NUCLEOTIDE SEQUENCE [LARGE SCALE GENOMIC DNA]</scope>
    <source>
        <strain evidence="3">PML1(12)</strain>
    </source>
</reference>
<dbReference type="InterPro" id="IPR047811">
    <property type="entry name" value="CytC_ox_assmbl_put"/>
</dbReference>